<dbReference type="InterPro" id="IPR036263">
    <property type="entry name" value="Chorismate_II_sf"/>
</dbReference>
<dbReference type="PANTHER" id="PTHR43018:SF1">
    <property type="entry name" value="PROTEIN AROA(G)"/>
    <property type="match status" value="1"/>
</dbReference>
<accession>M7N4E2</accession>
<feature type="domain" description="Chorismate mutase" evidence="3">
    <location>
        <begin position="260"/>
        <end position="351"/>
    </location>
</feature>
<dbReference type="SUPFAM" id="SSF48600">
    <property type="entry name" value="Chorismate mutase II"/>
    <property type="match status" value="1"/>
</dbReference>
<organism evidence="4 5">
    <name type="scientific">Cesiribacter andamanensis AMV16</name>
    <dbReference type="NCBI Taxonomy" id="1279009"/>
    <lineage>
        <taxon>Bacteria</taxon>
        <taxon>Pseudomonadati</taxon>
        <taxon>Bacteroidota</taxon>
        <taxon>Cytophagia</taxon>
        <taxon>Cytophagales</taxon>
        <taxon>Cesiribacteraceae</taxon>
        <taxon>Cesiribacter</taxon>
    </lineage>
</organism>
<dbReference type="AlphaFoldDB" id="M7N4E2"/>
<sequence length="356" mass="41026">MKDWLNEWGSRPMVIAGPCSAETYEQLYATARAVRAQGIRLVRAGVWKPRTRPNSFEGVGEEALHWMDRIRQELDVAFAIEVGHPQHVELALKHNIEVLWIGARSTVNPFTVQEIADALAGTDRPVLVKNPINPELALWLGALERLANRNIAKLGAIHRGFSYFGESRFRNVPAWHIPIELKREMPDMPLICDPSHISGDRSMIQEISQIALDLDYDGLIIETHPDPVNAWSDARQQVTPASLQEILQNLRYPEAANRHPEFRNRLEEIRHGIDMADREILEALHRRMQLVDQIGQYKRDHNLAILDLDRWAQIFESRPKWGKHLNLKKGFVRELYKLIHQGSIRRQTKILNPKKP</sequence>
<evidence type="ECO:0000313" key="4">
    <source>
        <dbReference type="EMBL" id="EMR02091.1"/>
    </source>
</evidence>
<dbReference type="InterPro" id="IPR002701">
    <property type="entry name" value="CM_II_prokaryot"/>
</dbReference>
<keyword evidence="5" id="KW-1185">Reference proteome</keyword>
<dbReference type="EMBL" id="AODQ01000073">
    <property type="protein sequence ID" value="EMR02091.1"/>
    <property type="molecule type" value="Genomic_DNA"/>
</dbReference>
<dbReference type="Proteomes" id="UP000011910">
    <property type="component" value="Unassembled WGS sequence"/>
</dbReference>
<dbReference type="eggNOG" id="COG2876">
    <property type="taxonomic scope" value="Bacteria"/>
</dbReference>
<dbReference type="GO" id="GO:0004106">
    <property type="term" value="F:chorismate mutase activity"/>
    <property type="evidence" value="ECO:0007669"/>
    <property type="project" value="UniProtKB-EC"/>
</dbReference>
<dbReference type="InterPro" id="IPR013785">
    <property type="entry name" value="Aldolase_TIM"/>
</dbReference>
<dbReference type="GO" id="GO:0046417">
    <property type="term" value="P:chorismate metabolic process"/>
    <property type="evidence" value="ECO:0007669"/>
    <property type="project" value="InterPro"/>
</dbReference>
<dbReference type="InterPro" id="IPR052899">
    <property type="entry name" value="Class-I_DAHP_synthase"/>
</dbReference>
<dbReference type="RefSeq" id="WP_009196141.1">
    <property type="nucleotide sequence ID" value="NZ_AODQ01000073.1"/>
</dbReference>
<dbReference type="Gene3D" id="1.20.59.10">
    <property type="entry name" value="Chorismate mutase"/>
    <property type="match status" value="1"/>
</dbReference>
<keyword evidence="2" id="KW-0808">Transferase</keyword>
<dbReference type="PROSITE" id="PS51168">
    <property type="entry name" value="CHORISMATE_MUT_2"/>
    <property type="match status" value="1"/>
</dbReference>
<name>M7N4E2_9BACT</name>
<dbReference type="InterPro" id="IPR036979">
    <property type="entry name" value="CM_dom_sf"/>
</dbReference>
<proteinExistence type="predicted"/>
<protein>
    <recommendedName>
        <fullName evidence="1">chorismate mutase</fullName>
        <ecNumber evidence="1">5.4.99.5</ecNumber>
    </recommendedName>
</protein>
<dbReference type="OrthoDB" id="9780456at2"/>
<dbReference type="EC" id="5.4.99.5" evidence="1"/>
<dbReference type="Gene3D" id="3.20.20.70">
    <property type="entry name" value="Aldolase class I"/>
    <property type="match status" value="1"/>
</dbReference>
<dbReference type="PATRIC" id="fig|1279009.4.peg.2791"/>
<evidence type="ECO:0000256" key="2">
    <source>
        <dbReference type="ARBA" id="ARBA00022679"/>
    </source>
</evidence>
<dbReference type="Pfam" id="PF01817">
    <property type="entry name" value="CM_2"/>
    <property type="match status" value="1"/>
</dbReference>
<evidence type="ECO:0000259" key="3">
    <source>
        <dbReference type="PROSITE" id="PS51168"/>
    </source>
</evidence>
<evidence type="ECO:0000256" key="1">
    <source>
        <dbReference type="ARBA" id="ARBA00012404"/>
    </source>
</evidence>
<comment type="caution">
    <text evidence="4">The sequence shown here is derived from an EMBL/GenBank/DDBJ whole genome shotgun (WGS) entry which is preliminary data.</text>
</comment>
<dbReference type="SUPFAM" id="SSF51569">
    <property type="entry name" value="Aldolase"/>
    <property type="match status" value="1"/>
</dbReference>
<dbReference type="Pfam" id="PF00793">
    <property type="entry name" value="DAHP_synth_1"/>
    <property type="match status" value="1"/>
</dbReference>
<evidence type="ECO:0000313" key="5">
    <source>
        <dbReference type="Proteomes" id="UP000011910"/>
    </source>
</evidence>
<dbReference type="InterPro" id="IPR006218">
    <property type="entry name" value="DAHP1/KDSA"/>
</dbReference>
<gene>
    <name evidence="4" type="ORF">ADICEAN_02753</name>
</gene>
<dbReference type="PANTHER" id="PTHR43018">
    <property type="entry name" value="PHOSPHO-2-DEHYDRO-3-DEOXYHEPTONATE ALDOLASE"/>
    <property type="match status" value="1"/>
</dbReference>
<reference evidence="4 5" key="1">
    <citation type="journal article" date="2013" name="Genome Announc.">
        <title>Draft Genome Sequence of Cesiribacter andamanensis Strain AMV16T, Isolated from a Soil Sample from a Mud Volcano in the Andaman Islands, India.</title>
        <authorList>
            <person name="Shivaji S."/>
            <person name="Ara S."/>
            <person name="Begum Z."/>
            <person name="Srinivas T.N."/>
            <person name="Singh A."/>
            <person name="Kumar Pinnaka A."/>
        </authorList>
    </citation>
    <scope>NUCLEOTIDE SEQUENCE [LARGE SCALE GENOMIC DNA]</scope>
    <source>
        <strain evidence="4 5">AMV16</strain>
    </source>
</reference>
<dbReference type="SMART" id="SM00830">
    <property type="entry name" value="CM_2"/>
    <property type="match status" value="1"/>
</dbReference>
<dbReference type="STRING" id="1279009.ADICEAN_02753"/>
<dbReference type="GO" id="GO:0016740">
    <property type="term" value="F:transferase activity"/>
    <property type="evidence" value="ECO:0007669"/>
    <property type="project" value="UniProtKB-KW"/>
</dbReference>